<keyword evidence="2" id="KW-1185">Reference proteome</keyword>
<dbReference type="Proteomes" id="UP001148838">
    <property type="component" value="Unassembled WGS sequence"/>
</dbReference>
<accession>A0ABQ8SC98</accession>
<organism evidence="1 2">
    <name type="scientific">Periplaneta americana</name>
    <name type="common">American cockroach</name>
    <name type="synonym">Blatta americana</name>
    <dbReference type="NCBI Taxonomy" id="6978"/>
    <lineage>
        <taxon>Eukaryota</taxon>
        <taxon>Metazoa</taxon>
        <taxon>Ecdysozoa</taxon>
        <taxon>Arthropoda</taxon>
        <taxon>Hexapoda</taxon>
        <taxon>Insecta</taxon>
        <taxon>Pterygota</taxon>
        <taxon>Neoptera</taxon>
        <taxon>Polyneoptera</taxon>
        <taxon>Dictyoptera</taxon>
        <taxon>Blattodea</taxon>
        <taxon>Blattoidea</taxon>
        <taxon>Blattidae</taxon>
        <taxon>Blattinae</taxon>
        <taxon>Periplaneta</taxon>
    </lineage>
</organism>
<dbReference type="EMBL" id="JAJSOF020000031">
    <property type="protein sequence ID" value="KAJ4431712.1"/>
    <property type="molecule type" value="Genomic_DNA"/>
</dbReference>
<protein>
    <recommendedName>
        <fullName evidence="3">Per a allergen</fullName>
    </recommendedName>
</protein>
<reference evidence="1 2" key="1">
    <citation type="journal article" date="2022" name="Allergy">
        <title>Genome assembly and annotation of Periplaneta americana reveal a comprehensive cockroach allergen profile.</title>
        <authorList>
            <person name="Wang L."/>
            <person name="Xiong Q."/>
            <person name="Saelim N."/>
            <person name="Wang L."/>
            <person name="Nong W."/>
            <person name="Wan A.T."/>
            <person name="Shi M."/>
            <person name="Liu X."/>
            <person name="Cao Q."/>
            <person name="Hui J.H.L."/>
            <person name="Sookrung N."/>
            <person name="Leung T.F."/>
            <person name="Tungtrongchitr A."/>
            <person name="Tsui S.K.W."/>
        </authorList>
    </citation>
    <scope>NUCLEOTIDE SEQUENCE [LARGE SCALE GENOMIC DNA]</scope>
    <source>
        <strain evidence="1">PWHHKU_190912</strain>
    </source>
</reference>
<gene>
    <name evidence="1" type="ORF">ANN_20314</name>
</gene>
<evidence type="ECO:0000313" key="2">
    <source>
        <dbReference type="Proteomes" id="UP001148838"/>
    </source>
</evidence>
<evidence type="ECO:0000313" key="1">
    <source>
        <dbReference type="EMBL" id="KAJ4431712.1"/>
    </source>
</evidence>
<name>A0ABQ8SC98_PERAM</name>
<evidence type="ECO:0008006" key="3">
    <source>
        <dbReference type="Google" id="ProtNLM"/>
    </source>
</evidence>
<sequence>MAGLCEGGNEPPGSLKAKVKKDIGKYSGIFWSRDIRLEVKKDIVESILGYFGIFWSRNIRLEVKKALVESILGYFGVEISD</sequence>
<comment type="caution">
    <text evidence="1">The sequence shown here is derived from an EMBL/GenBank/DDBJ whole genome shotgun (WGS) entry which is preliminary data.</text>
</comment>
<proteinExistence type="predicted"/>